<comment type="subcellular location">
    <subcellularLocation>
        <location evidence="1 8">Cell membrane</location>
        <topology evidence="1 8">Peripheral membrane protein</topology>
    </subcellularLocation>
</comment>
<comment type="caution">
    <text evidence="11">The sequence shown here is derived from an EMBL/GenBank/DDBJ whole genome shotgun (WGS) entry which is preliminary data.</text>
</comment>
<comment type="subunit">
    <text evidence="8 9">F-type ATPases have 2 components, CF(1) - the catalytic core - and CF(0) - the membrane proton channel. CF(1) has five subunits: alpha(3), beta(3), gamma(1), delta(1), epsilon(1). CF(0) has three main subunits: a, b and c.</text>
</comment>
<dbReference type="NCBIfam" id="NF009977">
    <property type="entry name" value="PRK13442.1"/>
    <property type="match status" value="1"/>
</dbReference>
<evidence type="ECO:0000256" key="2">
    <source>
        <dbReference type="ARBA" id="ARBA00005712"/>
    </source>
</evidence>
<dbReference type="InterPro" id="IPR001469">
    <property type="entry name" value="ATP_synth_F1_dsu/esu"/>
</dbReference>
<keyword evidence="8" id="KW-1003">Cell membrane</keyword>
<dbReference type="Proteomes" id="UP001232536">
    <property type="component" value="Unassembled WGS sequence"/>
</dbReference>
<evidence type="ECO:0000256" key="5">
    <source>
        <dbReference type="ARBA" id="ARBA00023136"/>
    </source>
</evidence>
<protein>
    <recommendedName>
        <fullName evidence="8">ATP synthase epsilon chain</fullName>
    </recommendedName>
    <alternativeName>
        <fullName evidence="8">ATP synthase F1 sector epsilon subunit</fullName>
    </alternativeName>
    <alternativeName>
        <fullName evidence="8">F-ATPase epsilon subunit</fullName>
    </alternativeName>
</protein>
<dbReference type="PANTHER" id="PTHR13822:SF10">
    <property type="entry name" value="ATP SYNTHASE EPSILON CHAIN, CHLOROPLASTIC"/>
    <property type="match status" value="1"/>
</dbReference>
<dbReference type="HAMAP" id="MF_00530">
    <property type="entry name" value="ATP_synth_epsil_bac"/>
    <property type="match status" value="1"/>
</dbReference>
<evidence type="ECO:0000256" key="9">
    <source>
        <dbReference type="RuleBase" id="RU003656"/>
    </source>
</evidence>
<reference evidence="11 12" key="1">
    <citation type="submission" date="2023-07" db="EMBL/GenBank/DDBJ databases">
        <title>Description of novel actinomycetes strains, isolated from tidal flat sediment.</title>
        <authorList>
            <person name="Lu C."/>
        </authorList>
    </citation>
    <scope>NUCLEOTIDE SEQUENCE [LARGE SCALE GENOMIC DNA]</scope>
    <source>
        <strain evidence="11 12">SYSU T00b441</strain>
    </source>
</reference>
<keyword evidence="5 8" id="KW-0472">Membrane</keyword>
<organism evidence="11 12">
    <name type="scientific">Actinotalea lenta</name>
    <dbReference type="NCBI Taxonomy" id="3064654"/>
    <lineage>
        <taxon>Bacteria</taxon>
        <taxon>Bacillati</taxon>
        <taxon>Actinomycetota</taxon>
        <taxon>Actinomycetes</taxon>
        <taxon>Micrococcales</taxon>
        <taxon>Cellulomonadaceae</taxon>
        <taxon>Actinotalea</taxon>
    </lineage>
</organism>
<dbReference type="InterPro" id="IPR020546">
    <property type="entry name" value="ATP_synth_F1_dsu/esu_N"/>
</dbReference>
<sequence length="91" mass="9541">MANLEVELVARDRTVWSGDATQVSAPAAEGEVGILVGHQPLLAVLKPGTVRIFGLDRSVLEAKVDAGFISVDDDQVTVVVDSAEVLGGSRR</sequence>
<evidence type="ECO:0000256" key="3">
    <source>
        <dbReference type="ARBA" id="ARBA00022448"/>
    </source>
</evidence>
<evidence type="ECO:0000256" key="4">
    <source>
        <dbReference type="ARBA" id="ARBA00023065"/>
    </source>
</evidence>
<keyword evidence="3 8" id="KW-0813">Transport</keyword>
<dbReference type="CDD" id="cd12152">
    <property type="entry name" value="F1-ATPase_delta"/>
    <property type="match status" value="1"/>
</dbReference>
<name>A0ABT9DF06_9CELL</name>
<evidence type="ECO:0000313" key="12">
    <source>
        <dbReference type="Proteomes" id="UP001232536"/>
    </source>
</evidence>
<keyword evidence="6 8" id="KW-0139">CF(1)</keyword>
<evidence type="ECO:0000256" key="7">
    <source>
        <dbReference type="ARBA" id="ARBA00023310"/>
    </source>
</evidence>
<comment type="function">
    <text evidence="8">Produces ATP from ADP in the presence of a proton gradient across the membrane.</text>
</comment>
<keyword evidence="12" id="KW-1185">Reference proteome</keyword>
<evidence type="ECO:0000313" key="11">
    <source>
        <dbReference type="EMBL" id="MDO8108268.1"/>
    </source>
</evidence>
<comment type="similarity">
    <text evidence="2 8 9">Belongs to the ATPase epsilon chain family.</text>
</comment>
<accession>A0ABT9DF06</accession>
<feature type="domain" description="ATP synthase F1 complex delta/epsilon subunit N-terminal" evidence="10">
    <location>
        <begin position="4"/>
        <end position="83"/>
    </location>
</feature>
<dbReference type="Pfam" id="PF02823">
    <property type="entry name" value="ATP-synt_DE_N"/>
    <property type="match status" value="1"/>
</dbReference>
<keyword evidence="4 8" id="KW-0406">Ion transport</keyword>
<evidence type="ECO:0000259" key="10">
    <source>
        <dbReference type="Pfam" id="PF02823"/>
    </source>
</evidence>
<dbReference type="PANTHER" id="PTHR13822">
    <property type="entry name" value="ATP SYNTHASE DELTA/EPSILON CHAIN"/>
    <property type="match status" value="1"/>
</dbReference>
<dbReference type="NCBIfam" id="TIGR01216">
    <property type="entry name" value="ATP_synt_epsi"/>
    <property type="match status" value="1"/>
</dbReference>
<evidence type="ECO:0000256" key="1">
    <source>
        <dbReference type="ARBA" id="ARBA00004202"/>
    </source>
</evidence>
<evidence type="ECO:0000256" key="8">
    <source>
        <dbReference type="HAMAP-Rule" id="MF_00530"/>
    </source>
</evidence>
<dbReference type="SUPFAM" id="SSF51344">
    <property type="entry name" value="Epsilon subunit of F1F0-ATP synthase N-terminal domain"/>
    <property type="match status" value="1"/>
</dbReference>
<dbReference type="Gene3D" id="2.60.15.10">
    <property type="entry name" value="F0F1 ATP synthase delta/epsilon subunit, N-terminal"/>
    <property type="match status" value="1"/>
</dbReference>
<proteinExistence type="inferred from homology"/>
<keyword evidence="8" id="KW-0375">Hydrogen ion transport</keyword>
<keyword evidence="7 8" id="KW-0066">ATP synthesis</keyword>
<gene>
    <name evidence="8" type="primary">atpC</name>
    <name evidence="11" type="ORF">Q6348_13790</name>
</gene>
<dbReference type="RefSeq" id="WP_304601850.1">
    <property type="nucleotide sequence ID" value="NZ_JAUQYO010000001.1"/>
</dbReference>
<dbReference type="InterPro" id="IPR036771">
    <property type="entry name" value="ATPsynth_dsu/esu_N"/>
</dbReference>
<dbReference type="EMBL" id="JAUQYP010000001">
    <property type="protein sequence ID" value="MDO8108268.1"/>
    <property type="molecule type" value="Genomic_DNA"/>
</dbReference>
<evidence type="ECO:0000256" key="6">
    <source>
        <dbReference type="ARBA" id="ARBA00023196"/>
    </source>
</evidence>